<accession>A0A3A2ZE09</accession>
<feature type="region of interest" description="Disordered" evidence="6">
    <location>
        <begin position="61"/>
        <end position="115"/>
    </location>
</feature>
<dbReference type="Pfam" id="PF11951">
    <property type="entry name" value="Fungal_trans_2"/>
    <property type="match status" value="1"/>
</dbReference>
<dbReference type="EMBL" id="MVGC01000392">
    <property type="protein sequence ID" value="RJE19567.1"/>
    <property type="molecule type" value="Genomic_DNA"/>
</dbReference>
<evidence type="ECO:0000313" key="9">
    <source>
        <dbReference type="Proteomes" id="UP000266188"/>
    </source>
</evidence>
<protein>
    <recommendedName>
        <fullName evidence="7">Zn(2)-C6 fungal-type domain-containing protein</fullName>
    </recommendedName>
</protein>
<dbReference type="OrthoDB" id="5319341at2759"/>
<dbReference type="AlphaFoldDB" id="A0A3A2ZE09"/>
<feature type="domain" description="Zn(2)-C6 fungal-type" evidence="7">
    <location>
        <begin position="24"/>
        <end position="54"/>
    </location>
</feature>
<evidence type="ECO:0000259" key="7">
    <source>
        <dbReference type="PROSITE" id="PS50048"/>
    </source>
</evidence>
<keyword evidence="9" id="KW-1185">Reference proteome</keyword>
<evidence type="ECO:0000313" key="8">
    <source>
        <dbReference type="EMBL" id="RJE19567.1"/>
    </source>
</evidence>
<dbReference type="PROSITE" id="PS00463">
    <property type="entry name" value="ZN2_CY6_FUNGAL_1"/>
    <property type="match status" value="1"/>
</dbReference>
<proteinExistence type="predicted"/>
<dbReference type="GO" id="GO:0005634">
    <property type="term" value="C:nucleus"/>
    <property type="evidence" value="ECO:0007669"/>
    <property type="project" value="UniProtKB-SubCell"/>
</dbReference>
<sequence length="612" mass="69112">MPSANSRVKKPRKPRGRGLRSSNGCTVCRARHVKCDEIKPHCGLCKKRSLNCVFEFDTSSATNGNDTYESENASSVRDPPMSPQLPEQGTALETSASNDQSEYQPGPVPLTQDDSLTNSETTIENAQQYWEFTPPEGHIASPQSAWHMRWSDEHAPLRWFGLLMGDAGQGTLDSVIPSSTNRNESYQGQDLPSPALRNYPNHVYFSDSAGSLHDQPTPASLPEVTVSVAPQSPSAQGLWWSPVKILDHEIPIFKRFVNRLGLWMDIFDPMKHFSTVVPQIAMCNEGLMKAILGLAARHMSIRPDDSEPAVDRTVAVQYYYETLQYLQEAMKHQSYNRSLELIATVHIVSMYEMIDGTGSGWERHLKGVFWIQRSQNIGAETPGLQGAGWWAWLRQDVWAAFRERRPIYSIHKHVKTYPEMTQYDLASRAVYLLAEAVNYSSDKEVKEGENNLRSRIDRADYLWQMIHEWYQNLTIHFKPFPLSRETGNSVFKPIWINPSEFGAAVQIASLAKVLILVHKPAPGGLRDCFSRERDLSEAIDTICGIALTIKDEPAMIPSTQCLFASGLYNQNPDKRQAILELLAKHQDITGWPVKRLDDELKTEWANNESIRG</sequence>
<dbReference type="PROSITE" id="PS50048">
    <property type="entry name" value="ZN2_CY6_FUNGAL_2"/>
    <property type="match status" value="1"/>
</dbReference>
<keyword evidence="5" id="KW-0539">Nucleus</keyword>
<name>A0A3A2ZE09_9EURO</name>
<dbReference type="SMART" id="SM00066">
    <property type="entry name" value="GAL4"/>
    <property type="match status" value="1"/>
</dbReference>
<reference evidence="9" key="1">
    <citation type="submission" date="2017-02" db="EMBL/GenBank/DDBJ databases">
        <authorList>
            <person name="Tafer H."/>
            <person name="Lopandic K."/>
        </authorList>
    </citation>
    <scope>NUCLEOTIDE SEQUENCE [LARGE SCALE GENOMIC DNA]</scope>
    <source>
        <strain evidence="9">CBS 366.77</strain>
    </source>
</reference>
<dbReference type="SUPFAM" id="SSF57701">
    <property type="entry name" value="Zn2/Cys6 DNA-binding domain"/>
    <property type="match status" value="1"/>
</dbReference>
<evidence type="ECO:0000256" key="2">
    <source>
        <dbReference type="ARBA" id="ARBA00023015"/>
    </source>
</evidence>
<feature type="compositionally biased region" description="Polar residues" evidence="6">
    <location>
        <begin position="85"/>
        <end position="103"/>
    </location>
</feature>
<dbReference type="InterPro" id="IPR001138">
    <property type="entry name" value="Zn2Cys6_DnaBD"/>
</dbReference>
<comment type="caution">
    <text evidence="8">The sequence shown here is derived from an EMBL/GenBank/DDBJ whole genome shotgun (WGS) entry which is preliminary data.</text>
</comment>
<organism evidence="8 9">
    <name type="scientific">Aspergillus sclerotialis</name>
    <dbReference type="NCBI Taxonomy" id="2070753"/>
    <lineage>
        <taxon>Eukaryota</taxon>
        <taxon>Fungi</taxon>
        <taxon>Dikarya</taxon>
        <taxon>Ascomycota</taxon>
        <taxon>Pezizomycotina</taxon>
        <taxon>Eurotiomycetes</taxon>
        <taxon>Eurotiomycetidae</taxon>
        <taxon>Eurotiales</taxon>
        <taxon>Aspergillaceae</taxon>
        <taxon>Aspergillus</taxon>
        <taxon>Aspergillus subgen. Polypaecilum</taxon>
    </lineage>
</organism>
<dbReference type="GO" id="GO:0008270">
    <property type="term" value="F:zinc ion binding"/>
    <property type="evidence" value="ECO:0007669"/>
    <property type="project" value="InterPro"/>
</dbReference>
<dbReference type="STRING" id="2070753.A0A3A2ZE09"/>
<dbReference type="InterPro" id="IPR036864">
    <property type="entry name" value="Zn2-C6_fun-type_DNA-bd_sf"/>
</dbReference>
<dbReference type="GO" id="GO:0045944">
    <property type="term" value="P:positive regulation of transcription by RNA polymerase II"/>
    <property type="evidence" value="ECO:0007669"/>
    <property type="project" value="TreeGrafter"/>
</dbReference>
<dbReference type="Pfam" id="PF00172">
    <property type="entry name" value="Zn_clus"/>
    <property type="match status" value="1"/>
</dbReference>
<dbReference type="PANTHER" id="PTHR37534:SF3">
    <property type="entry name" value="ZN(II)2CYS6 TRANSCRIPTION FACTOR (EUROFUNG)"/>
    <property type="match status" value="1"/>
</dbReference>
<keyword evidence="3" id="KW-0238">DNA-binding</keyword>
<dbReference type="Proteomes" id="UP000266188">
    <property type="component" value="Unassembled WGS sequence"/>
</dbReference>
<evidence type="ECO:0000256" key="3">
    <source>
        <dbReference type="ARBA" id="ARBA00023125"/>
    </source>
</evidence>
<keyword evidence="4" id="KW-0804">Transcription</keyword>
<dbReference type="GO" id="GO:0000976">
    <property type="term" value="F:transcription cis-regulatory region binding"/>
    <property type="evidence" value="ECO:0007669"/>
    <property type="project" value="TreeGrafter"/>
</dbReference>
<evidence type="ECO:0000256" key="6">
    <source>
        <dbReference type="SAM" id="MobiDB-lite"/>
    </source>
</evidence>
<feature type="region of interest" description="Disordered" evidence="6">
    <location>
        <begin position="1"/>
        <end position="23"/>
    </location>
</feature>
<dbReference type="PANTHER" id="PTHR37534">
    <property type="entry name" value="TRANSCRIPTIONAL ACTIVATOR PROTEIN UGA3"/>
    <property type="match status" value="1"/>
</dbReference>
<feature type="compositionally biased region" description="Basic residues" evidence="6">
    <location>
        <begin position="7"/>
        <end position="18"/>
    </location>
</feature>
<dbReference type="GO" id="GO:0000981">
    <property type="term" value="F:DNA-binding transcription factor activity, RNA polymerase II-specific"/>
    <property type="evidence" value="ECO:0007669"/>
    <property type="project" value="InterPro"/>
</dbReference>
<evidence type="ECO:0000256" key="4">
    <source>
        <dbReference type="ARBA" id="ARBA00023163"/>
    </source>
</evidence>
<dbReference type="Gene3D" id="4.10.240.10">
    <property type="entry name" value="Zn(2)-C6 fungal-type DNA-binding domain"/>
    <property type="match status" value="1"/>
</dbReference>
<evidence type="ECO:0000256" key="1">
    <source>
        <dbReference type="ARBA" id="ARBA00004123"/>
    </source>
</evidence>
<gene>
    <name evidence="8" type="ORF">PHISCL_08101</name>
</gene>
<evidence type="ECO:0000256" key="5">
    <source>
        <dbReference type="ARBA" id="ARBA00023242"/>
    </source>
</evidence>
<keyword evidence="2" id="KW-0805">Transcription regulation</keyword>
<dbReference type="InterPro" id="IPR021858">
    <property type="entry name" value="Fun_TF"/>
</dbReference>
<feature type="compositionally biased region" description="Polar residues" evidence="6">
    <location>
        <begin position="61"/>
        <end position="75"/>
    </location>
</feature>
<comment type="subcellular location">
    <subcellularLocation>
        <location evidence="1">Nucleus</location>
    </subcellularLocation>
</comment>
<dbReference type="CDD" id="cd00067">
    <property type="entry name" value="GAL4"/>
    <property type="match status" value="1"/>
</dbReference>